<evidence type="ECO:0000256" key="5">
    <source>
        <dbReference type="ARBA" id="ARBA00038567"/>
    </source>
</evidence>
<dbReference type="PANTHER" id="PTHR43842:SF2">
    <property type="entry name" value="PROPIONYL-COA CARBOXYLASE BETA CHAIN, MITOCHONDRIAL"/>
    <property type="match status" value="1"/>
</dbReference>
<feature type="domain" description="CoA carboxyltransferase C-terminal" evidence="11">
    <location>
        <begin position="288"/>
        <end position="522"/>
    </location>
</feature>
<dbReference type="Gene3D" id="3.90.226.10">
    <property type="entry name" value="2-enoyl-CoA Hydratase, Chain A, domain 1"/>
    <property type="match status" value="2"/>
</dbReference>
<dbReference type="InterPro" id="IPR011762">
    <property type="entry name" value="COA_CT_N"/>
</dbReference>
<proteinExistence type="inferred from homology"/>
<name>A0A158QIL1_RODNA</name>
<dbReference type="FunFam" id="3.90.226.10:FF:000017">
    <property type="entry name" value="Propionyl-CoA carboxylase subunit beta 5"/>
    <property type="match status" value="1"/>
</dbReference>
<dbReference type="PANTHER" id="PTHR43842">
    <property type="entry name" value="PROPIONYL-COA CARBOXYLASE BETA CHAIN"/>
    <property type="match status" value="1"/>
</dbReference>
<evidence type="ECO:0000313" key="12">
    <source>
        <dbReference type="EMBL" id="VDO06146.1"/>
    </source>
</evidence>
<dbReference type="GO" id="GO:0009062">
    <property type="term" value="P:fatty acid catabolic process"/>
    <property type="evidence" value="ECO:0007669"/>
    <property type="project" value="UniProtKB-ARBA"/>
</dbReference>
<evidence type="ECO:0000313" key="14">
    <source>
        <dbReference type="WBParaSite" id="HNAJ_0000958601-mRNA-1"/>
    </source>
</evidence>
<comment type="similarity">
    <text evidence="2">Belongs to the AccD/PCCB family.</text>
</comment>
<dbReference type="EC" id="6.4.1.3" evidence="4"/>
<dbReference type="PROSITE" id="PS50980">
    <property type="entry name" value="COA_CT_NTER"/>
    <property type="match status" value="1"/>
</dbReference>
<dbReference type="EMBL" id="UZAE01012666">
    <property type="protein sequence ID" value="VDO06146.1"/>
    <property type="molecule type" value="Genomic_DNA"/>
</dbReference>
<dbReference type="AlphaFoldDB" id="A0A158QIL1"/>
<comment type="subunit">
    <text evidence="3">Acetyl-CoA carboxylase is a heterohexamer composed of biotin carboxyl carrier protein, biotin carboxylase and 2 subunits each of ACCase subunit alpha and ACCase plastid-coded subunit beta (accD).</text>
</comment>
<comment type="catalytic activity">
    <reaction evidence="9">
        <text>propanoyl-CoA + hydrogencarbonate + ATP = (S)-methylmalonyl-CoA + ADP + phosphate + H(+)</text>
        <dbReference type="Rhea" id="RHEA:23720"/>
        <dbReference type="ChEBI" id="CHEBI:15378"/>
        <dbReference type="ChEBI" id="CHEBI:17544"/>
        <dbReference type="ChEBI" id="CHEBI:30616"/>
        <dbReference type="ChEBI" id="CHEBI:43474"/>
        <dbReference type="ChEBI" id="CHEBI:57327"/>
        <dbReference type="ChEBI" id="CHEBI:57392"/>
        <dbReference type="ChEBI" id="CHEBI:456216"/>
        <dbReference type="EC" id="6.4.1.3"/>
    </reaction>
    <physiologicalReaction direction="left-to-right" evidence="9">
        <dbReference type="Rhea" id="RHEA:23721"/>
    </physiologicalReaction>
</comment>
<dbReference type="InterPro" id="IPR034733">
    <property type="entry name" value="AcCoA_carboxyl_beta"/>
</dbReference>
<dbReference type="GO" id="GO:0006633">
    <property type="term" value="P:fatty acid biosynthetic process"/>
    <property type="evidence" value="ECO:0007669"/>
    <property type="project" value="InterPro"/>
</dbReference>
<evidence type="ECO:0000259" key="11">
    <source>
        <dbReference type="PROSITE" id="PS50989"/>
    </source>
</evidence>
<dbReference type="PRINTS" id="PR01070">
    <property type="entry name" value="ACCCTRFRASEB"/>
</dbReference>
<dbReference type="GO" id="GO:0003989">
    <property type="term" value="F:acetyl-CoA carboxylase activity"/>
    <property type="evidence" value="ECO:0007669"/>
    <property type="project" value="InterPro"/>
</dbReference>
<feature type="domain" description="CoA carboxyltransferase N-terminal" evidence="10">
    <location>
        <begin position="28"/>
        <end position="284"/>
    </location>
</feature>
<dbReference type="Proteomes" id="UP000278807">
    <property type="component" value="Unassembled WGS sequence"/>
</dbReference>
<dbReference type="PROSITE" id="PS50989">
    <property type="entry name" value="COA_CT_CTER"/>
    <property type="match status" value="1"/>
</dbReference>
<evidence type="ECO:0000259" key="10">
    <source>
        <dbReference type="PROSITE" id="PS50980"/>
    </source>
</evidence>
<dbReference type="InterPro" id="IPR051047">
    <property type="entry name" value="AccD/PCCB"/>
</dbReference>
<dbReference type="GO" id="GO:0009317">
    <property type="term" value="C:acetyl-CoA carboxylase complex"/>
    <property type="evidence" value="ECO:0007669"/>
    <property type="project" value="InterPro"/>
</dbReference>
<gene>
    <name evidence="12" type="ORF">HNAJ_LOCUS9581</name>
</gene>
<dbReference type="SUPFAM" id="SSF52096">
    <property type="entry name" value="ClpP/crotonase"/>
    <property type="match status" value="2"/>
</dbReference>
<accession>A0A158QIL1</accession>
<evidence type="ECO:0000313" key="13">
    <source>
        <dbReference type="Proteomes" id="UP000278807"/>
    </source>
</evidence>
<dbReference type="Pfam" id="PF01039">
    <property type="entry name" value="Carboxyl_trans"/>
    <property type="match status" value="1"/>
</dbReference>
<evidence type="ECO:0000256" key="2">
    <source>
        <dbReference type="ARBA" id="ARBA00006102"/>
    </source>
</evidence>
<evidence type="ECO:0000256" key="1">
    <source>
        <dbReference type="ARBA" id="ARBA00005060"/>
    </source>
</evidence>
<evidence type="ECO:0000256" key="4">
    <source>
        <dbReference type="ARBA" id="ARBA00013050"/>
    </source>
</evidence>
<dbReference type="FunFam" id="3.90.226.10:FF:000016">
    <property type="entry name" value="Propionyl-CoA carboxylase, beta subunit"/>
    <property type="match status" value="1"/>
</dbReference>
<dbReference type="InterPro" id="IPR000438">
    <property type="entry name" value="Acetyl_CoA_COase_Trfase_b_su"/>
</dbReference>
<dbReference type="GO" id="GO:0004658">
    <property type="term" value="F:propionyl-CoA carboxylase activity"/>
    <property type="evidence" value="ECO:0007669"/>
    <property type="project" value="UniProtKB-EC"/>
</dbReference>
<organism evidence="14">
    <name type="scientific">Rodentolepis nana</name>
    <name type="common">Dwarf tapeworm</name>
    <name type="synonym">Hymenolepis nana</name>
    <dbReference type="NCBI Taxonomy" id="102285"/>
    <lineage>
        <taxon>Eukaryota</taxon>
        <taxon>Metazoa</taxon>
        <taxon>Spiralia</taxon>
        <taxon>Lophotrochozoa</taxon>
        <taxon>Platyhelminthes</taxon>
        <taxon>Cestoda</taxon>
        <taxon>Eucestoda</taxon>
        <taxon>Cyclophyllidea</taxon>
        <taxon>Hymenolepididae</taxon>
        <taxon>Rodentolepis</taxon>
    </lineage>
</organism>
<reference evidence="14" key="1">
    <citation type="submission" date="2016-04" db="UniProtKB">
        <authorList>
            <consortium name="WormBaseParasite"/>
        </authorList>
    </citation>
    <scope>IDENTIFICATION</scope>
</reference>
<comment type="pathway">
    <text evidence="1">Metabolic intermediate metabolism; propanoyl-CoA degradation; succinyl-CoA from propanoyl-CoA: step 1/3.</text>
</comment>
<dbReference type="GO" id="GO:0005739">
    <property type="term" value="C:mitochondrion"/>
    <property type="evidence" value="ECO:0007669"/>
    <property type="project" value="TreeGrafter"/>
</dbReference>
<comment type="subunit">
    <text evidence="5">The holoenzyme is a dodecamer composed of 6 PCCA/alpha subunits and 6 PCCB/beta subunits.</text>
</comment>
<comment type="catalytic activity">
    <reaction evidence="8">
        <text>butanoyl-CoA + hydrogencarbonate + ATP = (2S)-ethylmalonyl-CoA + ADP + phosphate + H(+)</text>
        <dbReference type="Rhea" id="RHEA:59520"/>
        <dbReference type="ChEBI" id="CHEBI:15378"/>
        <dbReference type="ChEBI" id="CHEBI:17544"/>
        <dbReference type="ChEBI" id="CHEBI:30616"/>
        <dbReference type="ChEBI" id="CHEBI:43474"/>
        <dbReference type="ChEBI" id="CHEBI:57371"/>
        <dbReference type="ChEBI" id="CHEBI:60909"/>
        <dbReference type="ChEBI" id="CHEBI:456216"/>
    </reaction>
    <physiologicalReaction direction="left-to-right" evidence="8">
        <dbReference type="Rhea" id="RHEA:59521"/>
    </physiologicalReaction>
</comment>
<evidence type="ECO:0000256" key="9">
    <source>
        <dbReference type="ARBA" id="ARBA00049495"/>
    </source>
</evidence>
<dbReference type="STRING" id="102285.A0A158QIL1"/>
<evidence type="ECO:0000256" key="6">
    <source>
        <dbReference type="ARBA" id="ARBA00041138"/>
    </source>
</evidence>
<dbReference type="OrthoDB" id="439921at2759"/>
<dbReference type="InterPro" id="IPR029045">
    <property type="entry name" value="ClpP/crotonase-like_dom_sf"/>
</dbReference>
<evidence type="ECO:0000256" key="7">
    <source>
        <dbReference type="ARBA" id="ARBA00042797"/>
    </source>
</evidence>
<evidence type="ECO:0000256" key="3">
    <source>
        <dbReference type="ARBA" id="ARBA00011842"/>
    </source>
</evidence>
<keyword evidence="13" id="KW-1185">Reference proteome</keyword>
<dbReference type="InterPro" id="IPR011763">
    <property type="entry name" value="COA_CT_C"/>
</dbReference>
<sequence>MFSRFSVDRCAVFFKTISWFSSSSSSRVSDIRNELIVKRSKILLGGGQNRIGDQHKKGKLTSRERIDILLDDGSFTEYDAFMEHNCTNFGMKKNRIPCDSVVTGHGTINGRRVFLYSQDFTVYGGSLGLAHSQKVCKIMDQALTLGTPLIGLNDSGGARIQEGVESLAGYCEIFKRNVDASGVIPQISLIMGPCAGGAVYSPALMDFIFMVRGTSHLFITGPEVVRQVTNESVTQDELGGAKTHTTLSGVAHRAFDNDVEALLSLRHFLSFLPSNNRELPPHRECCDPMNRDVPLLDQVVPLDPLEPYDMHKIINAVVDESEFFELMEFHAPNIITGFARLGGYPVGIVANQPTVAAGCLDIAASVKGARFVRFCDAFNVPLISLVDVPGFLPGVGQETAGIIRHGAKLIFAFCEATVPKITVITRKAYGGAYCVMSSKHMRGDINYAWPSAEIAVMGAKGAVPIVFRSECTSPEAVAGLEASYERAFASPFPAAARGYVDDIIEPRRTRARLCADLELLRNKRLPTSTRFPRKHANMPL</sequence>
<evidence type="ECO:0000256" key="8">
    <source>
        <dbReference type="ARBA" id="ARBA00048208"/>
    </source>
</evidence>
<dbReference type="WBParaSite" id="HNAJ_0000958601-mRNA-1">
    <property type="protein sequence ID" value="HNAJ_0000958601-mRNA-1"/>
    <property type="gene ID" value="HNAJ_0000958601"/>
</dbReference>
<reference evidence="12 13" key="2">
    <citation type="submission" date="2018-11" db="EMBL/GenBank/DDBJ databases">
        <authorList>
            <consortium name="Pathogen Informatics"/>
        </authorList>
    </citation>
    <scope>NUCLEOTIDE SEQUENCE [LARGE SCALE GENOMIC DNA]</scope>
</reference>
<protein>
    <recommendedName>
        <fullName evidence="6">Propionyl-CoA carboxylase beta chain, mitochondrial</fullName>
        <ecNumber evidence="4">6.4.1.3</ecNumber>
    </recommendedName>
    <alternativeName>
        <fullName evidence="7">Propanoyl-CoA:carbon dioxide ligase subunit beta</fullName>
    </alternativeName>
</protein>